<dbReference type="EMBL" id="CADCWM010001047">
    <property type="protein sequence ID" value="CAA9587522.1"/>
    <property type="molecule type" value="Genomic_DNA"/>
</dbReference>
<evidence type="ECO:0000313" key="3">
    <source>
        <dbReference type="EMBL" id="CAA9587522.1"/>
    </source>
</evidence>
<sequence length="121" mass="12738">PSEAGPDRFIGNSVVETDGGELVGFENHSALTFVGPGCEPFGRVVVGAGNNGRDGTGGARYKHAYGSYLHGSLLPKNPWFADRLIAAALARRHGPITLAPLPDDLERAAHATAVRRAQLTH</sequence>
<proteinExistence type="predicted"/>
<keyword evidence="3" id="KW-0808">Transferase</keyword>
<dbReference type="InterPro" id="IPR011698">
    <property type="entry name" value="GATase_3"/>
</dbReference>
<dbReference type="Pfam" id="PF07685">
    <property type="entry name" value="GATase_3"/>
    <property type="match status" value="1"/>
</dbReference>
<protein>
    <submittedName>
        <fullName evidence="3">Amidotransferase similar to cobyric acid synthase</fullName>
    </submittedName>
</protein>
<organism evidence="3">
    <name type="scientific">uncultured Thermomicrobiales bacterium</name>
    <dbReference type="NCBI Taxonomy" id="1645740"/>
    <lineage>
        <taxon>Bacteria</taxon>
        <taxon>Pseudomonadati</taxon>
        <taxon>Thermomicrobiota</taxon>
        <taxon>Thermomicrobia</taxon>
        <taxon>Thermomicrobiales</taxon>
        <taxon>environmental samples</taxon>
    </lineage>
</organism>
<dbReference type="AlphaFoldDB" id="A0A6J4VS21"/>
<evidence type="ECO:0000259" key="2">
    <source>
        <dbReference type="Pfam" id="PF07685"/>
    </source>
</evidence>
<feature type="non-terminal residue" evidence="3">
    <location>
        <position position="1"/>
    </location>
</feature>
<feature type="domain" description="CobB/CobQ-like glutamine amidotransferase" evidence="2">
    <location>
        <begin position="6"/>
        <end position="77"/>
    </location>
</feature>
<gene>
    <name evidence="3" type="ORF">AVDCRST_MAG88-4201</name>
</gene>
<evidence type="ECO:0000256" key="1">
    <source>
        <dbReference type="ARBA" id="ARBA00022962"/>
    </source>
</evidence>
<reference evidence="3" key="1">
    <citation type="submission" date="2020-02" db="EMBL/GenBank/DDBJ databases">
        <authorList>
            <person name="Meier V. D."/>
        </authorList>
    </citation>
    <scope>NUCLEOTIDE SEQUENCE</scope>
    <source>
        <strain evidence="3">AVDCRST_MAG88</strain>
    </source>
</reference>
<dbReference type="GO" id="GO:0016740">
    <property type="term" value="F:transferase activity"/>
    <property type="evidence" value="ECO:0007669"/>
    <property type="project" value="UniProtKB-KW"/>
</dbReference>
<accession>A0A6J4VS21</accession>
<keyword evidence="1" id="KW-0315">Glutamine amidotransferase</keyword>
<name>A0A6J4VS21_9BACT</name>